<comment type="caution">
    <text evidence="3">The sequence shown here is derived from an EMBL/GenBank/DDBJ whole genome shotgun (WGS) entry which is preliminary data.</text>
</comment>
<evidence type="ECO:0000256" key="1">
    <source>
        <dbReference type="ARBA" id="ARBA00023239"/>
    </source>
</evidence>
<evidence type="ECO:0000313" key="3">
    <source>
        <dbReference type="EMBL" id="GED06657.1"/>
    </source>
</evidence>
<accession>A0A4Y4DPX6</accession>
<dbReference type="GO" id="GO:0016787">
    <property type="term" value="F:hydrolase activity"/>
    <property type="evidence" value="ECO:0007669"/>
    <property type="project" value="UniProtKB-KW"/>
</dbReference>
<gene>
    <name evidence="3" type="ORF">AUR04nite_21890</name>
</gene>
<dbReference type="PANTHER" id="PTHR21240">
    <property type="entry name" value="2-AMINO-3-CARBOXYLMUCONATE-6-SEMIALDEHYDE DECARBOXYLASE"/>
    <property type="match status" value="1"/>
</dbReference>
<keyword evidence="1" id="KW-0456">Lyase</keyword>
<dbReference type="OrthoDB" id="5172791at2"/>
<dbReference type="RefSeq" id="WP_141364924.1">
    <property type="nucleotide sequence ID" value="NZ_BAAAJL010000013.1"/>
</dbReference>
<keyword evidence="3" id="KW-0378">Hydrolase</keyword>
<dbReference type="GO" id="GO:0019748">
    <property type="term" value="P:secondary metabolic process"/>
    <property type="evidence" value="ECO:0007669"/>
    <property type="project" value="TreeGrafter"/>
</dbReference>
<reference evidence="3 4" key="1">
    <citation type="submission" date="2019-06" db="EMBL/GenBank/DDBJ databases">
        <title>Whole genome shotgun sequence of Glutamicibacter uratoxydans NBRC 15515.</title>
        <authorList>
            <person name="Hosoyama A."/>
            <person name="Uohara A."/>
            <person name="Ohji S."/>
            <person name="Ichikawa N."/>
        </authorList>
    </citation>
    <scope>NUCLEOTIDE SEQUENCE [LARGE SCALE GENOMIC DNA]</scope>
    <source>
        <strain evidence="3 4">NBRC 15515</strain>
    </source>
</reference>
<organism evidence="3 4">
    <name type="scientific">Glutamicibacter uratoxydans</name>
    <name type="common">Arthrobacter uratoxydans</name>
    <dbReference type="NCBI Taxonomy" id="43667"/>
    <lineage>
        <taxon>Bacteria</taxon>
        <taxon>Bacillati</taxon>
        <taxon>Actinomycetota</taxon>
        <taxon>Actinomycetes</taxon>
        <taxon>Micrococcales</taxon>
        <taxon>Micrococcaceae</taxon>
        <taxon>Glutamicibacter</taxon>
    </lineage>
</organism>
<dbReference type="InterPro" id="IPR032465">
    <property type="entry name" value="ACMSD"/>
</dbReference>
<dbReference type="Gene3D" id="3.20.20.140">
    <property type="entry name" value="Metal-dependent hydrolases"/>
    <property type="match status" value="1"/>
</dbReference>
<keyword evidence="4" id="KW-1185">Reference proteome</keyword>
<dbReference type="GO" id="GO:0016831">
    <property type="term" value="F:carboxy-lyase activity"/>
    <property type="evidence" value="ECO:0007669"/>
    <property type="project" value="InterPro"/>
</dbReference>
<dbReference type="GO" id="GO:0005737">
    <property type="term" value="C:cytoplasm"/>
    <property type="evidence" value="ECO:0007669"/>
    <property type="project" value="TreeGrafter"/>
</dbReference>
<sequence length="307" mass="33823">MAGVLNSGIMPAADAQIGSYLQGLGIDGVIDLHVHFMPDNVLRKVWAFFDAREEHGELAWPITYRHDEAQRIADLQRLGVKRFSTLNYAHRPGMAGWLNEYSRGFAAQHPQAIHSGTFYPEDGAENQVRGCLEAGAQIFKVHVQVGNFDPNDPLLDAAWDLLEAAQAPVVIHCGNGPHRGEHTGIGNVRRLLEAHPELVLVIAHAGLPEYREFAALAREHASVYLDTTMVATDFTQSFAPMPKGYVNLLAQLHGKVVLGSDFPNIPYAYSHQLQALEALGLGDEWMREVLHDAPQRLLDAVKPLPQG</sequence>
<evidence type="ECO:0000259" key="2">
    <source>
        <dbReference type="Pfam" id="PF04909"/>
    </source>
</evidence>
<evidence type="ECO:0000313" key="4">
    <source>
        <dbReference type="Proteomes" id="UP000316612"/>
    </source>
</evidence>
<feature type="domain" description="Amidohydrolase-related" evidence="2">
    <location>
        <begin position="30"/>
        <end position="299"/>
    </location>
</feature>
<dbReference type="PANTHER" id="PTHR21240:SF28">
    <property type="entry name" value="ISO-OROTATE DECARBOXYLASE (EUROFUNG)"/>
    <property type="match status" value="1"/>
</dbReference>
<name>A0A4Y4DPX6_GLUUR</name>
<dbReference type="InterPro" id="IPR006680">
    <property type="entry name" value="Amidohydro-rel"/>
</dbReference>
<dbReference type="InterPro" id="IPR032466">
    <property type="entry name" value="Metal_Hydrolase"/>
</dbReference>
<protein>
    <submittedName>
        <fullName evidence="3">Amidohydrolase</fullName>
    </submittedName>
</protein>
<dbReference type="Pfam" id="PF04909">
    <property type="entry name" value="Amidohydro_2"/>
    <property type="match status" value="1"/>
</dbReference>
<dbReference type="SUPFAM" id="SSF51556">
    <property type="entry name" value="Metallo-dependent hydrolases"/>
    <property type="match status" value="1"/>
</dbReference>
<proteinExistence type="predicted"/>
<dbReference type="CDD" id="cd01292">
    <property type="entry name" value="metallo-dependent_hydrolases"/>
    <property type="match status" value="1"/>
</dbReference>
<dbReference type="AlphaFoldDB" id="A0A4Y4DPX6"/>
<dbReference type="Proteomes" id="UP000316612">
    <property type="component" value="Unassembled WGS sequence"/>
</dbReference>
<dbReference type="EMBL" id="BJNY01000011">
    <property type="protein sequence ID" value="GED06657.1"/>
    <property type="molecule type" value="Genomic_DNA"/>
</dbReference>